<dbReference type="Gene3D" id="2.60.120.10">
    <property type="entry name" value="Jelly Rolls"/>
    <property type="match status" value="1"/>
</dbReference>
<dbReference type="InterPro" id="IPR037923">
    <property type="entry name" value="HTH-like"/>
</dbReference>
<feature type="domain" description="HTH araC/xylS-type" evidence="4">
    <location>
        <begin position="171"/>
        <end position="268"/>
    </location>
</feature>
<dbReference type="EMBL" id="BORB01000007">
    <property type="protein sequence ID" value="GIN56812.1"/>
    <property type="molecule type" value="Genomic_DNA"/>
</dbReference>
<dbReference type="Pfam" id="PF02311">
    <property type="entry name" value="AraC_binding"/>
    <property type="match status" value="1"/>
</dbReference>
<dbReference type="SUPFAM" id="SSF51215">
    <property type="entry name" value="Regulatory protein AraC"/>
    <property type="match status" value="1"/>
</dbReference>
<dbReference type="PROSITE" id="PS00041">
    <property type="entry name" value="HTH_ARAC_FAMILY_1"/>
    <property type="match status" value="1"/>
</dbReference>
<evidence type="ECO:0000259" key="4">
    <source>
        <dbReference type="PROSITE" id="PS01124"/>
    </source>
</evidence>
<evidence type="ECO:0000256" key="2">
    <source>
        <dbReference type="ARBA" id="ARBA00023125"/>
    </source>
</evidence>
<dbReference type="PANTHER" id="PTHR43280:SF28">
    <property type="entry name" value="HTH-TYPE TRANSCRIPTIONAL ACTIVATOR RHAS"/>
    <property type="match status" value="1"/>
</dbReference>
<dbReference type="SMART" id="SM00342">
    <property type="entry name" value="HTH_ARAC"/>
    <property type="match status" value="1"/>
</dbReference>
<dbReference type="RefSeq" id="WP_212965747.1">
    <property type="nucleotide sequence ID" value="NZ_BORB01000007.1"/>
</dbReference>
<proteinExistence type="predicted"/>
<gene>
    <name evidence="5" type="primary">yisR_1</name>
    <name evidence="5" type="ORF">J8TS2_11310</name>
</gene>
<dbReference type="InterPro" id="IPR003313">
    <property type="entry name" value="AraC-bd"/>
</dbReference>
<accession>A0ABQ4KFY8</accession>
<dbReference type="InterPro" id="IPR018062">
    <property type="entry name" value="HTH_AraC-typ_CS"/>
</dbReference>
<evidence type="ECO:0000256" key="1">
    <source>
        <dbReference type="ARBA" id="ARBA00023015"/>
    </source>
</evidence>
<keyword evidence="1" id="KW-0805">Transcription regulation</keyword>
<evidence type="ECO:0000256" key="3">
    <source>
        <dbReference type="ARBA" id="ARBA00023163"/>
    </source>
</evidence>
<keyword evidence="2" id="KW-0238">DNA-binding</keyword>
<organism evidence="5 6">
    <name type="scientific">Lederbergia ruris</name>
    <dbReference type="NCBI Taxonomy" id="217495"/>
    <lineage>
        <taxon>Bacteria</taxon>
        <taxon>Bacillati</taxon>
        <taxon>Bacillota</taxon>
        <taxon>Bacilli</taxon>
        <taxon>Bacillales</taxon>
        <taxon>Bacillaceae</taxon>
        <taxon>Lederbergia</taxon>
    </lineage>
</organism>
<name>A0ABQ4KFY8_9BACI</name>
<dbReference type="Gene3D" id="1.10.10.60">
    <property type="entry name" value="Homeodomain-like"/>
    <property type="match status" value="2"/>
</dbReference>
<dbReference type="InterPro" id="IPR018060">
    <property type="entry name" value="HTH_AraC"/>
</dbReference>
<evidence type="ECO:0000313" key="6">
    <source>
        <dbReference type="Proteomes" id="UP000679950"/>
    </source>
</evidence>
<sequence>MKAQSLEMMIQYIENLQVHMIAGNLTKVKPNWQKKPSLEPFNRLYFILEGEGRIKIDETVYTPLPGQLFIMPSGTRHSYSTISDDTYLKFWCHFTATIGEMDLFKAIHVPHFLDVQEKQKTAKQFNMLIDLYHSDQLSAPIKIKSILFDFISQFIEQSVLKTDFSSVHNINTVLKYIDQHLSEKIKVETLAELANLHPNYFMHYFKSILGLSPIAFINQKKMKQAQYLLQNTDQTIAEVAEQVGLDIYYFSKIFKRFTGFSPTKYRQMNREP</sequence>
<dbReference type="SUPFAM" id="SSF46689">
    <property type="entry name" value="Homeodomain-like"/>
    <property type="match status" value="2"/>
</dbReference>
<reference evidence="5 6" key="1">
    <citation type="submission" date="2021-03" db="EMBL/GenBank/DDBJ databases">
        <title>Antimicrobial resistance genes in bacteria isolated from Japanese honey, and their potential for conferring macrolide and lincosamide resistance in the American foulbrood pathogen Paenibacillus larvae.</title>
        <authorList>
            <person name="Okamoto M."/>
            <person name="Kumagai M."/>
            <person name="Kanamori H."/>
            <person name="Takamatsu D."/>
        </authorList>
    </citation>
    <scope>NUCLEOTIDE SEQUENCE [LARGE SCALE GENOMIC DNA]</scope>
    <source>
        <strain evidence="5 6">J8TS2</strain>
    </source>
</reference>
<protein>
    <submittedName>
        <fullName evidence="5">HTH-type transcriptional regulator YisR</fullName>
    </submittedName>
</protein>
<dbReference type="PANTHER" id="PTHR43280">
    <property type="entry name" value="ARAC-FAMILY TRANSCRIPTIONAL REGULATOR"/>
    <property type="match status" value="1"/>
</dbReference>
<evidence type="ECO:0000313" key="5">
    <source>
        <dbReference type="EMBL" id="GIN56812.1"/>
    </source>
</evidence>
<dbReference type="InterPro" id="IPR014710">
    <property type="entry name" value="RmlC-like_jellyroll"/>
</dbReference>
<keyword evidence="6" id="KW-1185">Reference proteome</keyword>
<dbReference type="PROSITE" id="PS01124">
    <property type="entry name" value="HTH_ARAC_FAMILY_2"/>
    <property type="match status" value="1"/>
</dbReference>
<comment type="caution">
    <text evidence="5">The sequence shown here is derived from an EMBL/GenBank/DDBJ whole genome shotgun (WGS) entry which is preliminary data.</text>
</comment>
<keyword evidence="3" id="KW-0804">Transcription</keyword>
<dbReference type="InterPro" id="IPR009057">
    <property type="entry name" value="Homeodomain-like_sf"/>
</dbReference>
<dbReference type="Pfam" id="PF12833">
    <property type="entry name" value="HTH_18"/>
    <property type="match status" value="1"/>
</dbReference>
<dbReference type="Proteomes" id="UP000679950">
    <property type="component" value="Unassembled WGS sequence"/>
</dbReference>